<dbReference type="Gene3D" id="1.20.1050.10">
    <property type="match status" value="2"/>
</dbReference>
<dbReference type="CDD" id="cd00570">
    <property type="entry name" value="GST_N_family"/>
    <property type="match status" value="1"/>
</dbReference>
<dbReference type="GO" id="GO:0004364">
    <property type="term" value="F:glutathione transferase activity"/>
    <property type="evidence" value="ECO:0007669"/>
    <property type="project" value="TreeGrafter"/>
</dbReference>
<dbReference type="SUPFAM" id="SSF52833">
    <property type="entry name" value="Thioredoxin-like"/>
    <property type="match status" value="1"/>
</dbReference>
<reference evidence="4" key="1">
    <citation type="submission" date="2016-10" db="EMBL/GenBank/DDBJ databases">
        <authorList>
            <person name="Varghese N."/>
            <person name="Submissions S."/>
        </authorList>
    </citation>
    <scope>NUCLEOTIDE SEQUENCE [LARGE SCALE GENOMIC DNA]</scope>
    <source>
        <strain evidence="4">CGMCC 1.6775</strain>
    </source>
</reference>
<dbReference type="InterPro" id="IPR040079">
    <property type="entry name" value="Glutathione_S-Trfase"/>
</dbReference>
<evidence type="ECO:0000313" key="3">
    <source>
        <dbReference type="EMBL" id="SFN17200.1"/>
    </source>
</evidence>
<dbReference type="OrthoDB" id="5242791at2"/>
<dbReference type="SUPFAM" id="SSF47616">
    <property type="entry name" value="GST C-terminal domain-like"/>
    <property type="match status" value="1"/>
</dbReference>
<dbReference type="EMBL" id="FOUR01000005">
    <property type="protein sequence ID" value="SFN17200.1"/>
    <property type="molecule type" value="Genomic_DNA"/>
</dbReference>
<dbReference type="PANTHER" id="PTHR42673:SF4">
    <property type="entry name" value="MALEYLACETOACETATE ISOMERASE"/>
    <property type="match status" value="1"/>
</dbReference>
<gene>
    <name evidence="3" type="ORF">SAMN04487961_2319</name>
</gene>
<dbReference type="SFLD" id="SFLDS00019">
    <property type="entry name" value="Glutathione_Transferase_(cytos"/>
    <property type="match status" value="1"/>
</dbReference>
<evidence type="ECO:0000259" key="1">
    <source>
        <dbReference type="PROSITE" id="PS50404"/>
    </source>
</evidence>
<dbReference type="AlphaFoldDB" id="A0A1I4WVR6"/>
<keyword evidence="4" id="KW-1185">Reference proteome</keyword>
<feature type="domain" description="GST C-terminal" evidence="2">
    <location>
        <begin position="85"/>
        <end position="247"/>
    </location>
</feature>
<dbReference type="InterPro" id="IPR010987">
    <property type="entry name" value="Glutathione-S-Trfase_C-like"/>
</dbReference>
<feature type="domain" description="GST N-terminal" evidence="1">
    <location>
        <begin position="1"/>
        <end position="80"/>
    </location>
</feature>
<protein>
    <submittedName>
        <fullName evidence="3">Glutathione S-transferase</fullName>
    </submittedName>
</protein>
<name>A0A1I4WVR6_9GAMM</name>
<dbReference type="Pfam" id="PF13417">
    <property type="entry name" value="GST_N_3"/>
    <property type="match status" value="1"/>
</dbReference>
<sequence>MPVRLYQFAISHYSEKVRWALDYKGIRYQPVSLLPGQHVKTVRALTGKASSVPVLEHDGEIIQGSSAIIDYLDETFPEHPLTPSDPAIREQALTWEQRLDDEAGPAVRCWAYHYLLQRPKLVVPMLASGTPFYNRIFLSLAFSRVDEIMRDWMKINQKTADASQQVLETLLTELADTYQRQPYLAGDHFSRADLAAGALLAPLFQPPQYPVPWPKRQRLLPDMRNTLDQWQEQIEPLARLYREHRQR</sequence>
<keyword evidence="3" id="KW-0808">Transferase</keyword>
<dbReference type="GO" id="GO:0006559">
    <property type="term" value="P:L-phenylalanine catabolic process"/>
    <property type="evidence" value="ECO:0007669"/>
    <property type="project" value="TreeGrafter"/>
</dbReference>
<dbReference type="InterPro" id="IPR036282">
    <property type="entry name" value="Glutathione-S-Trfase_C_sf"/>
</dbReference>
<proteinExistence type="predicted"/>
<organism evidence="3 4">
    <name type="scientific">Marinobacter pelagius</name>
    <dbReference type="NCBI Taxonomy" id="379482"/>
    <lineage>
        <taxon>Bacteria</taxon>
        <taxon>Pseudomonadati</taxon>
        <taxon>Pseudomonadota</taxon>
        <taxon>Gammaproteobacteria</taxon>
        <taxon>Pseudomonadales</taxon>
        <taxon>Marinobacteraceae</taxon>
        <taxon>Marinobacter</taxon>
    </lineage>
</organism>
<evidence type="ECO:0000313" key="4">
    <source>
        <dbReference type="Proteomes" id="UP000199339"/>
    </source>
</evidence>
<dbReference type="InterPro" id="IPR004045">
    <property type="entry name" value="Glutathione_S-Trfase_N"/>
</dbReference>
<dbReference type="PROSITE" id="PS51354">
    <property type="entry name" value="GLUTAREDOXIN_2"/>
    <property type="match status" value="1"/>
</dbReference>
<dbReference type="PROSITE" id="PS50404">
    <property type="entry name" value="GST_NTER"/>
    <property type="match status" value="1"/>
</dbReference>
<evidence type="ECO:0000259" key="2">
    <source>
        <dbReference type="PROSITE" id="PS50405"/>
    </source>
</evidence>
<dbReference type="PANTHER" id="PTHR42673">
    <property type="entry name" value="MALEYLACETOACETATE ISOMERASE"/>
    <property type="match status" value="1"/>
</dbReference>
<dbReference type="GO" id="GO:0016034">
    <property type="term" value="F:maleylacetoacetate isomerase activity"/>
    <property type="evidence" value="ECO:0007669"/>
    <property type="project" value="TreeGrafter"/>
</dbReference>
<dbReference type="GO" id="GO:0006749">
    <property type="term" value="P:glutathione metabolic process"/>
    <property type="evidence" value="ECO:0007669"/>
    <property type="project" value="TreeGrafter"/>
</dbReference>
<dbReference type="PROSITE" id="PS50405">
    <property type="entry name" value="GST_CTER"/>
    <property type="match status" value="1"/>
</dbReference>
<accession>A0A1I4WVR6</accession>
<dbReference type="InterPro" id="IPR036249">
    <property type="entry name" value="Thioredoxin-like_sf"/>
</dbReference>
<dbReference type="Gene3D" id="3.40.30.10">
    <property type="entry name" value="Glutaredoxin"/>
    <property type="match status" value="1"/>
</dbReference>
<dbReference type="Proteomes" id="UP000199339">
    <property type="component" value="Unassembled WGS sequence"/>
</dbReference>